<dbReference type="Gene3D" id="2.30.30.30">
    <property type="match status" value="1"/>
</dbReference>
<dbReference type="InterPro" id="IPR012340">
    <property type="entry name" value="NA-bd_OB-fold"/>
</dbReference>
<dbReference type="STRING" id="29655.A0A0K9PT78"/>
<proteinExistence type="inferred from homology"/>
<dbReference type="GO" id="GO:0003746">
    <property type="term" value="F:translation elongation factor activity"/>
    <property type="evidence" value="ECO:0000318"/>
    <property type="project" value="GO_Central"/>
</dbReference>
<dbReference type="OMA" id="MKDGTEY"/>
<keyword evidence="6" id="KW-0648">Protein biosynthesis</keyword>
<dbReference type="InterPro" id="IPR020599">
    <property type="entry name" value="Transl_elong_fac_P/YeiP"/>
</dbReference>
<evidence type="ECO:0000313" key="9">
    <source>
        <dbReference type="EMBL" id="KMZ72149.1"/>
    </source>
</evidence>
<evidence type="ECO:0000256" key="4">
    <source>
        <dbReference type="ARBA" id="ARBA00022490"/>
    </source>
</evidence>
<evidence type="ECO:0000259" key="8">
    <source>
        <dbReference type="SMART" id="SM01185"/>
    </source>
</evidence>
<dbReference type="OrthoDB" id="10259892at2759"/>
<dbReference type="GO" id="GO:0043043">
    <property type="term" value="P:peptide biosynthetic process"/>
    <property type="evidence" value="ECO:0007669"/>
    <property type="project" value="InterPro"/>
</dbReference>
<dbReference type="PANTHER" id="PTHR30053:SF14">
    <property type="entry name" value="TRANSLATION ELONGATION FACTOR KOW-LIKE DOMAIN-CONTAINING PROTEIN"/>
    <property type="match status" value="1"/>
</dbReference>
<comment type="pathway">
    <text evidence="2">Protein biosynthesis; polypeptide chain elongation.</text>
</comment>
<feature type="domain" description="Translation elongation factor P/YeiP central" evidence="8">
    <location>
        <begin position="169"/>
        <end position="223"/>
    </location>
</feature>
<evidence type="ECO:0000256" key="2">
    <source>
        <dbReference type="ARBA" id="ARBA00004815"/>
    </source>
</evidence>
<evidence type="ECO:0000313" key="10">
    <source>
        <dbReference type="Proteomes" id="UP000036987"/>
    </source>
</evidence>
<dbReference type="Proteomes" id="UP000036987">
    <property type="component" value="Unassembled WGS sequence"/>
</dbReference>
<dbReference type="PANTHER" id="PTHR30053">
    <property type="entry name" value="ELONGATION FACTOR P"/>
    <property type="match status" value="1"/>
</dbReference>
<dbReference type="EMBL" id="LFYR01000643">
    <property type="protein sequence ID" value="KMZ72149.1"/>
    <property type="molecule type" value="Genomic_DNA"/>
</dbReference>
<evidence type="ECO:0000259" key="7">
    <source>
        <dbReference type="SMART" id="SM00841"/>
    </source>
</evidence>
<protein>
    <submittedName>
        <fullName evidence="9">Elongation factor P</fullName>
    </submittedName>
</protein>
<dbReference type="InterPro" id="IPR011768">
    <property type="entry name" value="Transl_elongation_fac_P"/>
</dbReference>
<evidence type="ECO:0000256" key="1">
    <source>
        <dbReference type="ARBA" id="ARBA00004496"/>
    </source>
</evidence>
<organism evidence="9 10">
    <name type="scientific">Zostera marina</name>
    <name type="common">Eelgrass</name>
    <dbReference type="NCBI Taxonomy" id="29655"/>
    <lineage>
        <taxon>Eukaryota</taxon>
        <taxon>Viridiplantae</taxon>
        <taxon>Streptophyta</taxon>
        <taxon>Embryophyta</taxon>
        <taxon>Tracheophyta</taxon>
        <taxon>Spermatophyta</taxon>
        <taxon>Magnoliopsida</taxon>
        <taxon>Liliopsida</taxon>
        <taxon>Zosteraceae</taxon>
        <taxon>Zostera</taxon>
    </lineage>
</organism>
<dbReference type="GO" id="GO:0005737">
    <property type="term" value="C:cytoplasm"/>
    <property type="evidence" value="ECO:0000318"/>
    <property type="project" value="GO_Central"/>
</dbReference>
<name>A0A0K9PT78_ZOSMR</name>
<keyword evidence="10" id="KW-1185">Reference proteome</keyword>
<dbReference type="Pfam" id="PF08207">
    <property type="entry name" value="EFP_N"/>
    <property type="match status" value="1"/>
</dbReference>
<gene>
    <name evidence="9" type="ORF">ZOSMA_16G01170</name>
</gene>
<dbReference type="InterPro" id="IPR008991">
    <property type="entry name" value="Translation_prot_SH3-like_sf"/>
</dbReference>
<dbReference type="GO" id="GO:0005829">
    <property type="term" value="C:cytosol"/>
    <property type="evidence" value="ECO:0007669"/>
    <property type="project" value="UniProtKB-ARBA"/>
</dbReference>
<dbReference type="UniPathway" id="UPA00345"/>
<dbReference type="Gene3D" id="2.40.50.140">
    <property type="entry name" value="Nucleic acid-binding proteins"/>
    <property type="match status" value="2"/>
</dbReference>
<comment type="subcellular location">
    <subcellularLocation>
        <location evidence="1">Cytoplasm</location>
    </subcellularLocation>
</comment>
<evidence type="ECO:0000256" key="3">
    <source>
        <dbReference type="ARBA" id="ARBA00009479"/>
    </source>
</evidence>
<dbReference type="SUPFAM" id="SSF50104">
    <property type="entry name" value="Translation proteins SH3-like domain"/>
    <property type="match status" value="1"/>
</dbReference>
<dbReference type="CDD" id="cd04470">
    <property type="entry name" value="S1_EF-P_repeat_1"/>
    <property type="match status" value="1"/>
</dbReference>
<dbReference type="SUPFAM" id="SSF50249">
    <property type="entry name" value="Nucleic acid-binding proteins"/>
    <property type="match status" value="2"/>
</dbReference>
<dbReference type="NCBIfam" id="TIGR00038">
    <property type="entry name" value="efp"/>
    <property type="match status" value="1"/>
</dbReference>
<dbReference type="Pfam" id="PF01132">
    <property type="entry name" value="EFP"/>
    <property type="match status" value="1"/>
</dbReference>
<dbReference type="FunFam" id="2.40.50.140:FF:000004">
    <property type="entry name" value="Elongation factor P"/>
    <property type="match status" value="1"/>
</dbReference>
<dbReference type="NCBIfam" id="NF001810">
    <property type="entry name" value="PRK00529.1"/>
    <property type="match status" value="1"/>
</dbReference>
<keyword evidence="5 9" id="KW-0251">Elongation factor</keyword>
<dbReference type="SMART" id="SM01185">
    <property type="entry name" value="EFP"/>
    <property type="match status" value="1"/>
</dbReference>
<dbReference type="InterPro" id="IPR014722">
    <property type="entry name" value="Rib_uL2_dom2"/>
</dbReference>
<reference evidence="10" key="1">
    <citation type="journal article" date="2016" name="Nature">
        <title>The genome of the seagrass Zostera marina reveals angiosperm adaptation to the sea.</title>
        <authorList>
            <person name="Olsen J.L."/>
            <person name="Rouze P."/>
            <person name="Verhelst B."/>
            <person name="Lin Y.-C."/>
            <person name="Bayer T."/>
            <person name="Collen J."/>
            <person name="Dattolo E."/>
            <person name="De Paoli E."/>
            <person name="Dittami S."/>
            <person name="Maumus F."/>
            <person name="Michel G."/>
            <person name="Kersting A."/>
            <person name="Lauritano C."/>
            <person name="Lohaus R."/>
            <person name="Toepel M."/>
            <person name="Tonon T."/>
            <person name="Vanneste K."/>
            <person name="Amirebrahimi M."/>
            <person name="Brakel J."/>
            <person name="Bostroem C."/>
            <person name="Chovatia M."/>
            <person name="Grimwood J."/>
            <person name="Jenkins J.W."/>
            <person name="Jueterbock A."/>
            <person name="Mraz A."/>
            <person name="Stam W.T."/>
            <person name="Tice H."/>
            <person name="Bornberg-Bauer E."/>
            <person name="Green P.J."/>
            <person name="Pearson G.A."/>
            <person name="Procaccini G."/>
            <person name="Duarte C.M."/>
            <person name="Schmutz J."/>
            <person name="Reusch T.B.H."/>
            <person name="Van de Peer Y."/>
        </authorList>
    </citation>
    <scope>NUCLEOTIDE SEQUENCE [LARGE SCALE GENOMIC DNA]</scope>
    <source>
        <strain evidence="10">cv. Finnish</strain>
    </source>
</reference>
<feature type="domain" description="Elongation factor P C-terminal" evidence="7">
    <location>
        <begin position="231"/>
        <end position="286"/>
    </location>
</feature>
<comment type="caution">
    <text evidence="9">The sequence shown here is derived from an EMBL/GenBank/DDBJ whole genome shotgun (WGS) entry which is preliminary data.</text>
</comment>
<evidence type="ECO:0000256" key="6">
    <source>
        <dbReference type="ARBA" id="ARBA00022917"/>
    </source>
</evidence>
<dbReference type="InterPro" id="IPR001059">
    <property type="entry name" value="Transl_elong_P/YeiP_cen"/>
</dbReference>
<evidence type="ECO:0000256" key="5">
    <source>
        <dbReference type="ARBA" id="ARBA00022768"/>
    </source>
</evidence>
<keyword evidence="4" id="KW-0963">Cytoplasm</keyword>
<dbReference type="AlphaFoldDB" id="A0A0K9PT78"/>
<sequence>MSKNEKLIGAIRKLIPTQIFSNFRFCSDAGATALLLRSIMQASSLRRRVFKSLLSLRNSSMSHSSRRTITSSSLVPFSQPKHRFLGGDIISSPWSLIQHRGAKVFGTDVRRGHVIQRKGRIFQVLEAQHTKQGRGGATIQVELRDVDSGNKIIDRFRTDEAIERVFIEEKSYSFLYEEGNSIFIMDPNTFEQMELSKEMLGKAAVYLKEDMLITLQLHDGKPMSASIPRRITCTVAEAQSHSKGQTATPQYKRTVLDNGVEVYTPSYIKVGEKVVIDTIDNEYIARYKEPKE</sequence>
<dbReference type="Pfam" id="PF09285">
    <property type="entry name" value="Elong-fact-P_C"/>
    <property type="match status" value="1"/>
</dbReference>
<dbReference type="SMART" id="SM00841">
    <property type="entry name" value="Elong-fact-P_C"/>
    <property type="match status" value="1"/>
</dbReference>
<dbReference type="FunFam" id="2.40.50.140:FF:000009">
    <property type="entry name" value="Elongation factor P"/>
    <property type="match status" value="1"/>
</dbReference>
<accession>A0A0K9PT78</accession>
<dbReference type="InterPro" id="IPR015365">
    <property type="entry name" value="Elong-fact-P_C"/>
</dbReference>
<comment type="similarity">
    <text evidence="3">Belongs to the elongation factor P family.</text>
</comment>
<dbReference type="FunFam" id="2.30.30.30:FF:000003">
    <property type="entry name" value="Elongation factor P"/>
    <property type="match status" value="1"/>
</dbReference>
<dbReference type="InterPro" id="IPR013185">
    <property type="entry name" value="Transl_elong_KOW-like"/>
</dbReference>